<dbReference type="AlphaFoldDB" id="A4BCU6"/>
<accession>A4BCU6</accession>
<dbReference type="Gene3D" id="1.10.10.10">
    <property type="entry name" value="Winged helix-like DNA-binding domain superfamily/Winged helix DNA-binding domain"/>
    <property type="match status" value="1"/>
</dbReference>
<evidence type="ECO:0000313" key="3">
    <source>
        <dbReference type="Proteomes" id="UP000005953"/>
    </source>
</evidence>
<dbReference type="EMBL" id="AAOE01000006">
    <property type="protein sequence ID" value="EAR10028.1"/>
    <property type="molecule type" value="Genomic_DNA"/>
</dbReference>
<name>A4BCU6_9GAMM</name>
<gene>
    <name evidence="2" type="ORF">MED297_08066</name>
</gene>
<organism evidence="2 3">
    <name type="scientific">Reinekea blandensis MED297</name>
    <dbReference type="NCBI Taxonomy" id="314283"/>
    <lineage>
        <taxon>Bacteria</taxon>
        <taxon>Pseudomonadati</taxon>
        <taxon>Pseudomonadota</taxon>
        <taxon>Gammaproteobacteria</taxon>
        <taxon>Oceanospirillales</taxon>
        <taxon>Saccharospirillaceae</taxon>
        <taxon>Reinekea</taxon>
    </lineage>
</organism>
<dbReference type="InterPro" id="IPR036388">
    <property type="entry name" value="WH-like_DNA-bd_sf"/>
</dbReference>
<evidence type="ECO:0000259" key="1">
    <source>
        <dbReference type="Pfam" id="PF03551"/>
    </source>
</evidence>
<keyword evidence="3" id="KW-1185">Reference proteome</keyword>
<sequence>MNRCDLIILGQLFSNDQHGYEIKSFVEERELNRWANISVSSIYHRLGWLADHGYIKNKAPSAGKPQRNEYRLTSKGKERLYEQVQQFISGFNDDPRTLGLSFLHVLPTDLAISQLKSHIELLEEDIRHLKRIIRRNKPTATLSPLSPLLNNMSLDHLKVELKYMKAVLDVLSDPDSAAQLTSFFSINE</sequence>
<dbReference type="SUPFAM" id="SSF46785">
    <property type="entry name" value="Winged helix' DNA-binding domain"/>
    <property type="match status" value="1"/>
</dbReference>
<dbReference type="STRING" id="314283.MED297_08066"/>
<protein>
    <recommendedName>
        <fullName evidence="1">Transcription regulator PadR N-terminal domain-containing protein</fullName>
    </recommendedName>
</protein>
<dbReference type="PANTHER" id="PTHR43252">
    <property type="entry name" value="TRANSCRIPTIONAL REGULATOR YQJI"/>
    <property type="match status" value="1"/>
</dbReference>
<dbReference type="Proteomes" id="UP000005953">
    <property type="component" value="Unassembled WGS sequence"/>
</dbReference>
<dbReference type="RefSeq" id="WP_008045670.1">
    <property type="nucleotide sequence ID" value="NZ_CH724152.1"/>
</dbReference>
<comment type="caution">
    <text evidence="2">The sequence shown here is derived from an EMBL/GenBank/DDBJ whole genome shotgun (WGS) entry which is preliminary data.</text>
</comment>
<feature type="domain" description="Transcription regulator PadR N-terminal" evidence="1">
    <location>
        <begin position="8"/>
        <end position="80"/>
    </location>
</feature>
<proteinExistence type="predicted"/>
<dbReference type="InterPro" id="IPR005149">
    <property type="entry name" value="Tscrpt_reg_PadR_N"/>
</dbReference>
<reference evidence="2 3" key="1">
    <citation type="submission" date="2006-02" db="EMBL/GenBank/DDBJ databases">
        <authorList>
            <person name="Pinhassi J."/>
            <person name="Pedros-Alio C."/>
            <person name="Ferriera S."/>
            <person name="Johnson J."/>
            <person name="Kravitz S."/>
            <person name="Halpern A."/>
            <person name="Remington K."/>
            <person name="Beeson K."/>
            <person name="Tran B."/>
            <person name="Rogers Y.-H."/>
            <person name="Friedman R."/>
            <person name="Venter J.C."/>
        </authorList>
    </citation>
    <scope>NUCLEOTIDE SEQUENCE [LARGE SCALE GENOMIC DNA]</scope>
    <source>
        <strain evidence="2 3">MED297</strain>
    </source>
</reference>
<dbReference type="HOGENOM" id="CLU_089258_4_3_6"/>
<dbReference type="InterPro" id="IPR036390">
    <property type="entry name" value="WH_DNA-bd_sf"/>
</dbReference>
<dbReference type="OrthoDB" id="3186544at2"/>
<dbReference type="Pfam" id="PF03551">
    <property type="entry name" value="PadR"/>
    <property type="match status" value="1"/>
</dbReference>
<evidence type="ECO:0000313" key="2">
    <source>
        <dbReference type="EMBL" id="EAR10028.1"/>
    </source>
</evidence>
<dbReference type="PANTHER" id="PTHR43252:SF7">
    <property type="entry name" value="TRANSCRIPTIONAL REGULATOR YQJI"/>
    <property type="match status" value="1"/>
</dbReference>